<dbReference type="Proteomes" id="UP001202248">
    <property type="component" value="Unassembled WGS sequence"/>
</dbReference>
<dbReference type="InterPro" id="IPR000917">
    <property type="entry name" value="Sulfatase_N"/>
</dbReference>
<dbReference type="PROSITE" id="PS00523">
    <property type="entry name" value="SULFATASE_1"/>
    <property type="match status" value="1"/>
</dbReference>
<dbReference type="InterPro" id="IPR052701">
    <property type="entry name" value="GAG_Ulvan_Degrading_Sulfatases"/>
</dbReference>
<comment type="caution">
    <text evidence="4">The sequence shown here is derived from an EMBL/GenBank/DDBJ whole genome shotgun (WGS) entry which is preliminary data.</text>
</comment>
<dbReference type="PANTHER" id="PTHR43751:SF3">
    <property type="entry name" value="SULFATASE N-TERMINAL DOMAIN-CONTAINING PROTEIN"/>
    <property type="match status" value="1"/>
</dbReference>
<dbReference type="InterPro" id="IPR017850">
    <property type="entry name" value="Alkaline_phosphatase_core_sf"/>
</dbReference>
<dbReference type="PANTHER" id="PTHR43751">
    <property type="entry name" value="SULFATASE"/>
    <property type="match status" value="1"/>
</dbReference>
<gene>
    <name evidence="4" type="ORF">MKP09_10115</name>
</gene>
<dbReference type="EMBL" id="JAKWBL010000001">
    <property type="protein sequence ID" value="MCH5598236.1"/>
    <property type="molecule type" value="Genomic_DNA"/>
</dbReference>
<feature type="domain" description="Sulfatase N-terminal" evidence="3">
    <location>
        <begin position="34"/>
        <end position="188"/>
    </location>
</feature>
<proteinExistence type="inferred from homology"/>
<dbReference type="InterPro" id="IPR024607">
    <property type="entry name" value="Sulfatase_CS"/>
</dbReference>
<organism evidence="4 5">
    <name type="scientific">Niabella ginsengisoli</name>
    <dbReference type="NCBI Taxonomy" id="522298"/>
    <lineage>
        <taxon>Bacteria</taxon>
        <taxon>Pseudomonadati</taxon>
        <taxon>Bacteroidota</taxon>
        <taxon>Chitinophagia</taxon>
        <taxon>Chitinophagales</taxon>
        <taxon>Chitinophagaceae</taxon>
        <taxon>Niabella</taxon>
    </lineage>
</organism>
<accession>A0ABS9SIU9</accession>
<evidence type="ECO:0000313" key="5">
    <source>
        <dbReference type="Proteomes" id="UP001202248"/>
    </source>
</evidence>
<evidence type="ECO:0000313" key="4">
    <source>
        <dbReference type="EMBL" id="MCH5598236.1"/>
    </source>
</evidence>
<reference evidence="4 5" key="1">
    <citation type="submission" date="2022-02" db="EMBL/GenBank/DDBJ databases">
        <authorList>
            <person name="Min J."/>
        </authorList>
    </citation>
    <scope>NUCLEOTIDE SEQUENCE [LARGE SCALE GENOMIC DNA]</scope>
    <source>
        <strain evidence="4 5">GR10-1</strain>
    </source>
</reference>
<dbReference type="Pfam" id="PF00884">
    <property type="entry name" value="Sulfatase"/>
    <property type="match status" value="1"/>
</dbReference>
<sequence>MNKKIFTIFRITLTLSALLLLWNYSLIAQTSKKPNIIFILVDDLGYGDLGAFFQNQRKQNGDKSEPWLLTPQLDKMAADGAMLTEHYTAAPVCAPSRASLLTGMSQGHANVRDNQFDKALENNYTMGNVMQLSGYSTAAIGKWGLQGKSKTGTKWPAHPLKRGFDYYFGYIAHGDGHEHYPKEGLYRKPKKFGKIIQRSAINLTNVTPAICLPPLPNGI</sequence>
<evidence type="ECO:0000256" key="2">
    <source>
        <dbReference type="ARBA" id="ARBA00022801"/>
    </source>
</evidence>
<keyword evidence="2" id="KW-0378">Hydrolase</keyword>
<keyword evidence="5" id="KW-1185">Reference proteome</keyword>
<dbReference type="SUPFAM" id="SSF53649">
    <property type="entry name" value="Alkaline phosphatase-like"/>
    <property type="match status" value="1"/>
</dbReference>
<evidence type="ECO:0000256" key="1">
    <source>
        <dbReference type="ARBA" id="ARBA00008779"/>
    </source>
</evidence>
<evidence type="ECO:0000259" key="3">
    <source>
        <dbReference type="Pfam" id="PF00884"/>
    </source>
</evidence>
<protein>
    <submittedName>
        <fullName evidence="4">Sulfatase-like hydrolase/transferase</fullName>
    </submittedName>
</protein>
<name>A0ABS9SIU9_9BACT</name>
<comment type="similarity">
    <text evidence="1">Belongs to the sulfatase family.</text>
</comment>
<dbReference type="Gene3D" id="3.40.720.10">
    <property type="entry name" value="Alkaline Phosphatase, subunit A"/>
    <property type="match status" value="1"/>
</dbReference>